<gene>
    <name evidence="2" type="ORF">EVAR_44642_1</name>
</gene>
<sequence>MHRKAKALCVKEPNSMPKDPLCARGPRPDSEGKRAHEPTESSRHCYPRTFAIPEDLELERCDWPIAGGDSQAGNCTRSIVYPTLTTGFSALAVLFQHAQGWLVWPDDIRASYVIRRRLRSCDLVRADLVMELKVAIETRIIAPAERSLAAAGADARADAGSERMLALQRTLARERALASDRTLAVERTLALRQTLAGRRRADGHRRDRCRAGPGADAGAGARAGAGSGANARTTADADAGAGAGVESGSLAGADAGAAAGASPGEGAGAGVDARARVDTATGANADGGATSLPLQFKDTCIFLIIVFLLYFPILL</sequence>
<comment type="caution">
    <text evidence="2">The sequence shown here is derived from an EMBL/GenBank/DDBJ whole genome shotgun (WGS) entry which is preliminary data.</text>
</comment>
<dbReference type="Proteomes" id="UP000299102">
    <property type="component" value="Unassembled WGS sequence"/>
</dbReference>
<dbReference type="EMBL" id="BGZK01002027">
    <property type="protein sequence ID" value="GBP89765.1"/>
    <property type="molecule type" value="Genomic_DNA"/>
</dbReference>
<keyword evidence="3" id="KW-1185">Reference proteome</keyword>
<evidence type="ECO:0000313" key="2">
    <source>
        <dbReference type="EMBL" id="GBP89765.1"/>
    </source>
</evidence>
<feature type="compositionally biased region" description="Basic and acidic residues" evidence="1">
    <location>
        <begin position="26"/>
        <end position="42"/>
    </location>
</feature>
<feature type="region of interest" description="Disordered" evidence="1">
    <location>
        <begin position="1"/>
        <end position="42"/>
    </location>
</feature>
<accession>A0A4C1ZT09</accession>
<feature type="compositionally biased region" description="Basic residues" evidence="1">
    <location>
        <begin position="197"/>
        <end position="208"/>
    </location>
</feature>
<name>A0A4C1ZT09_EUMVA</name>
<dbReference type="AlphaFoldDB" id="A0A4C1ZT09"/>
<proteinExistence type="predicted"/>
<reference evidence="2 3" key="1">
    <citation type="journal article" date="2019" name="Commun. Biol.">
        <title>The bagworm genome reveals a unique fibroin gene that provides high tensile strength.</title>
        <authorList>
            <person name="Kono N."/>
            <person name="Nakamura H."/>
            <person name="Ohtoshi R."/>
            <person name="Tomita M."/>
            <person name="Numata K."/>
            <person name="Arakawa K."/>
        </authorList>
    </citation>
    <scope>NUCLEOTIDE SEQUENCE [LARGE SCALE GENOMIC DNA]</scope>
</reference>
<feature type="region of interest" description="Disordered" evidence="1">
    <location>
        <begin position="196"/>
        <end position="235"/>
    </location>
</feature>
<evidence type="ECO:0000313" key="3">
    <source>
        <dbReference type="Proteomes" id="UP000299102"/>
    </source>
</evidence>
<organism evidence="2 3">
    <name type="scientific">Eumeta variegata</name>
    <name type="common">Bagworm moth</name>
    <name type="synonym">Eumeta japonica</name>
    <dbReference type="NCBI Taxonomy" id="151549"/>
    <lineage>
        <taxon>Eukaryota</taxon>
        <taxon>Metazoa</taxon>
        <taxon>Ecdysozoa</taxon>
        <taxon>Arthropoda</taxon>
        <taxon>Hexapoda</taxon>
        <taxon>Insecta</taxon>
        <taxon>Pterygota</taxon>
        <taxon>Neoptera</taxon>
        <taxon>Endopterygota</taxon>
        <taxon>Lepidoptera</taxon>
        <taxon>Glossata</taxon>
        <taxon>Ditrysia</taxon>
        <taxon>Tineoidea</taxon>
        <taxon>Psychidae</taxon>
        <taxon>Oiketicinae</taxon>
        <taxon>Eumeta</taxon>
    </lineage>
</organism>
<evidence type="ECO:0000256" key="1">
    <source>
        <dbReference type="SAM" id="MobiDB-lite"/>
    </source>
</evidence>
<feature type="compositionally biased region" description="Gly residues" evidence="1">
    <location>
        <begin position="215"/>
        <end position="227"/>
    </location>
</feature>
<protein>
    <submittedName>
        <fullName evidence="2">Uncharacterized protein</fullName>
    </submittedName>
</protein>